<gene>
    <name evidence="1" type="ORF">ACMD2_11518</name>
</gene>
<dbReference type="AlphaFoldDB" id="A0A199W0Z3"/>
<protein>
    <submittedName>
        <fullName evidence="1">Uncharacterized protein</fullName>
    </submittedName>
</protein>
<name>A0A199W0Z3_ANACO</name>
<accession>A0A199W0Z3</accession>
<dbReference type="EMBL" id="LSRQ01000466">
    <property type="protein sequence ID" value="OAY82590.1"/>
    <property type="molecule type" value="Genomic_DNA"/>
</dbReference>
<evidence type="ECO:0000313" key="2">
    <source>
        <dbReference type="Proteomes" id="UP000092600"/>
    </source>
</evidence>
<proteinExistence type="predicted"/>
<feature type="non-terminal residue" evidence="1">
    <location>
        <position position="1"/>
    </location>
</feature>
<evidence type="ECO:0000313" key="1">
    <source>
        <dbReference type="EMBL" id="OAY82590.1"/>
    </source>
</evidence>
<organism evidence="1 2">
    <name type="scientific">Ananas comosus</name>
    <name type="common">Pineapple</name>
    <name type="synonym">Ananas ananas</name>
    <dbReference type="NCBI Taxonomy" id="4615"/>
    <lineage>
        <taxon>Eukaryota</taxon>
        <taxon>Viridiplantae</taxon>
        <taxon>Streptophyta</taxon>
        <taxon>Embryophyta</taxon>
        <taxon>Tracheophyta</taxon>
        <taxon>Spermatophyta</taxon>
        <taxon>Magnoliopsida</taxon>
        <taxon>Liliopsida</taxon>
        <taxon>Poales</taxon>
        <taxon>Bromeliaceae</taxon>
        <taxon>Bromelioideae</taxon>
        <taxon>Ananas</taxon>
    </lineage>
</organism>
<dbReference type="Proteomes" id="UP000092600">
    <property type="component" value="Unassembled WGS sequence"/>
</dbReference>
<sequence>CVPTLRNSRTGYIRYYPRF</sequence>
<reference evidence="1 2" key="1">
    <citation type="journal article" date="2016" name="DNA Res.">
        <title>The draft genome of MD-2 pineapple using hybrid error correction of long reads.</title>
        <authorList>
            <person name="Redwan R.M."/>
            <person name="Saidin A."/>
            <person name="Kumar S.V."/>
        </authorList>
    </citation>
    <scope>NUCLEOTIDE SEQUENCE [LARGE SCALE GENOMIC DNA]</scope>
    <source>
        <strain evidence="2">cv. MD2</strain>
        <tissue evidence="1">Leaf</tissue>
    </source>
</reference>
<comment type="caution">
    <text evidence="1">The sequence shown here is derived from an EMBL/GenBank/DDBJ whole genome shotgun (WGS) entry which is preliminary data.</text>
</comment>